<keyword evidence="2" id="KW-0472">Membrane</keyword>
<name>A0AAD8MPQ2_9APIA</name>
<reference evidence="3" key="2">
    <citation type="submission" date="2023-05" db="EMBL/GenBank/DDBJ databases">
        <authorList>
            <person name="Schelkunov M.I."/>
        </authorList>
    </citation>
    <scope>NUCLEOTIDE SEQUENCE</scope>
    <source>
        <strain evidence="3">Hsosn_3</strain>
        <tissue evidence="3">Leaf</tissue>
    </source>
</reference>
<keyword evidence="2" id="KW-1133">Transmembrane helix</keyword>
<feature type="region of interest" description="Disordered" evidence="1">
    <location>
        <begin position="96"/>
        <end position="115"/>
    </location>
</feature>
<dbReference type="InterPro" id="IPR040274">
    <property type="entry name" value="CLE27/CLE43"/>
</dbReference>
<protein>
    <submittedName>
        <fullName evidence="3">Uncharacterized protein</fullName>
    </submittedName>
</protein>
<reference evidence="3" key="1">
    <citation type="submission" date="2023-02" db="EMBL/GenBank/DDBJ databases">
        <title>Genome of toxic invasive species Heracleum sosnowskyi carries increased number of genes despite the absence of recent whole-genome duplications.</title>
        <authorList>
            <person name="Schelkunov M."/>
            <person name="Shtratnikova V."/>
            <person name="Makarenko M."/>
            <person name="Klepikova A."/>
            <person name="Omelchenko D."/>
            <person name="Novikova G."/>
            <person name="Obukhova E."/>
            <person name="Bogdanov V."/>
            <person name="Penin A."/>
            <person name="Logacheva M."/>
        </authorList>
    </citation>
    <scope>NUCLEOTIDE SEQUENCE</scope>
    <source>
        <strain evidence="3">Hsosn_3</strain>
        <tissue evidence="3">Leaf</tissue>
    </source>
</reference>
<dbReference type="PANTHER" id="PTHR37184">
    <property type="entry name" value="CLAVATA3/ESR (CLE)-RELATED PROTEIN 27"/>
    <property type="match status" value="1"/>
</dbReference>
<sequence length="115" mass="13377">MSFCGTKRSCSFHYSPSLTYFLIITFLFIWLRTPCKVEASRMLQEQKEAIGDTKRLMTEEDHVKIQGTRKISTEVEHFREFFRGRAAAASDLNKDKGFEDNKRRVPSCPDALHNK</sequence>
<keyword evidence="4" id="KW-1185">Reference proteome</keyword>
<gene>
    <name evidence="3" type="ORF">POM88_027640</name>
</gene>
<dbReference type="EMBL" id="JAUIZM010000006">
    <property type="protein sequence ID" value="KAK1380896.1"/>
    <property type="molecule type" value="Genomic_DNA"/>
</dbReference>
<proteinExistence type="predicted"/>
<feature type="transmembrane region" description="Helical" evidence="2">
    <location>
        <begin position="12"/>
        <end position="31"/>
    </location>
</feature>
<accession>A0AAD8MPQ2</accession>
<organism evidence="3 4">
    <name type="scientific">Heracleum sosnowskyi</name>
    <dbReference type="NCBI Taxonomy" id="360622"/>
    <lineage>
        <taxon>Eukaryota</taxon>
        <taxon>Viridiplantae</taxon>
        <taxon>Streptophyta</taxon>
        <taxon>Embryophyta</taxon>
        <taxon>Tracheophyta</taxon>
        <taxon>Spermatophyta</taxon>
        <taxon>Magnoliopsida</taxon>
        <taxon>eudicotyledons</taxon>
        <taxon>Gunneridae</taxon>
        <taxon>Pentapetalae</taxon>
        <taxon>asterids</taxon>
        <taxon>campanulids</taxon>
        <taxon>Apiales</taxon>
        <taxon>Apiaceae</taxon>
        <taxon>Apioideae</taxon>
        <taxon>apioid superclade</taxon>
        <taxon>Tordylieae</taxon>
        <taxon>Tordyliinae</taxon>
        <taxon>Heracleum</taxon>
    </lineage>
</organism>
<dbReference type="Proteomes" id="UP001237642">
    <property type="component" value="Unassembled WGS sequence"/>
</dbReference>
<evidence type="ECO:0000313" key="4">
    <source>
        <dbReference type="Proteomes" id="UP001237642"/>
    </source>
</evidence>
<evidence type="ECO:0000313" key="3">
    <source>
        <dbReference type="EMBL" id="KAK1380896.1"/>
    </source>
</evidence>
<keyword evidence="2" id="KW-0812">Transmembrane</keyword>
<dbReference type="AlphaFoldDB" id="A0AAD8MPQ2"/>
<dbReference type="PANTHER" id="PTHR37184:SF2">
    <property type="entry name" value="CLAVATA3_ESR (CLE)-RELATED PROTEIN 43"/>
    <property type="match status" value="1"/>
</dbReference>
<evidence type="ECO:0000256" key="1">
    <source>
        <dbReference type="SAM" id="MobiDB-lite"/>
    </source>
</evidence>
<evidence type="ECO:0000256" key="2">
    <source>
        <dbReference type="SAM" id="Phobius"/>
    </source>
</evidence>
<comment type="caution">
    <text evidence="3">The sequence shown here is derived from an EMBL/GenBank/DDBJ whole genome shotgun (WGS) entry which is preliminary data.</text>
</comment>